<dbReference type="EMBL" id="BART01035230">
    <property type="protein sequence ID" value="GAH12321.1"/>
    <property type="molecule type" value="Genomic_DNA"/>
</dbReference>
<evidence type="ECO:0000313" key="1">
    <source>
        <dbReference type="EMBL" id="GAH12321.1"/>
    </source>
</evidence>
<comment type="caution">
    <text evidence="1">The sequence shown here is derived from an EMBL/GenBank/DDBJ whole genome shotgun (WGS) entry which is preliminary data.</text>
</comment>
<reference evidence="1" key="1">
    <citation type="journal article" date="2014" name="Front. Microbiol.">
        <title>High frequency of phylogenetically diverse reductive dehalogenase-homologous genes in deep subseafloor sedimentary metagenomes.</title>
        <authorList>
            <person name="Kawai M."/>
            <person name="Futagami T."/>
            <person name="Toyoda A."/>
            <person name="Takaki Y."/>
            <person name="Nishi S."/>
            <person name="Hori S."/>
            <person name="Arai W."/>
            <person name="Tsubouchi T."/>
            <person name="Morono Y."/>
            <person name="Uchiyama I."/>
            <person name="Ito T."/>
            <person name="Fujiyama A."/>
            <person name="Inagaki F."/>
            <person name="Takami H."/>
        </authorList>
    </citation>
    <scope>NUCLEOTIDE SEQUENCE</scope>
    <source>
        <strain evidence="1">Expedition CK06-06</strain>
    </source>
</reference>
<accession>X1CUY9</accession>
<sequence>MTYNPPYYEALIEGYGFKKAQDLLAYQMFREEGIPDIVSKLAEFTLEDTDLVV</sequence>
<dbReference type="AlphaFoldDB" id="X1CUY9"/>
<name>X1CUY9_9ZZZZ</name>
<gene>
    <name evidence="1" type="ORF">S01H4_59924</name>
</gene>
<proteinExistence type="predicted"/>
<feature type="non-terminal residue" evidence="1">
    <location>
        <position position="53"/>
    </location>
</feature>
<organism evidence="1">
    <name type="scientific">marine sediment metagenome</name>
    <dbReference type="NCBI Taxonomy" id="412755"/>
    <lineage>
        <taxon>unclassified sequences</taxon>
        <taxon>metagenomes</taxon>
        <taxon>ecological metagenomes</taxon>
    </lineage>
</organism>
<protein>
    <submittedName>
        <fullName evidence="1">Uncharacterized protein</fullName>
    </submittedName>
</protein>